<comment type="caution">
    <text evidence="2">The sequence shown here is derived from an EMBL/GenBank/DDBJ whole genome shotgun (WGS) entry which is preliminary data.</text>
</comment>
<name>A0ABN0VEF5_9ACTN</name>
<dbReference type="EMBL" id="BAAABV010000015">
    <property type="protein sequence ID" value="GAA0291153.1"/>
    <property type="molecule type" value="Genomic_DNA"/>
</dbReference>
<feature type="signal peptide" evidence="1">
    <location>
        <begin position="1"/>
        <end position="28"/>
    </location>
</feature>
<organism evidence="2 3">
    <name type="scientific">Streptomyces polychromogenes</name>
    <dbReference type="NCBI Taxonomy" id="67342"/>
    <lineage>
        <taxon>Bacteria</taxon>
        <taxon>Bacillati</taxon>
        <taxon>Actinomycetota</taxon>
        <taxon>Actinomycetes</taxon>
        <taxon>Kitasatosporales</taxon>
        <taxon>Streptomycetaceae</taxon>
        <taxon>Streptomyces</taxon>
    </lineage>
</organism>
<proteinExistence type="predicted"/>
<sequence length="139" mass="14945">MAGKFGKIAAVAAAATAVMTLAGTPASAADTAYNTRSVWVDGRPTWDQDPACTTRSIYLASGTYTWTQILDQYRYPTRDLYLAAGTYTWTDCLSPRGGYYKQTSSLSKPGSATAYLNDPAELGLTQGTYTFGSLLTPHF</sequence>
<keyword evidence="3" id="KW-1185">Reference proteome</keyword>
<accession>A0ABN0VEF5</accession>
<evidence type="ECO:0000313" key="3">
    <source>
        <dbReference type="Proteomes" id="UP001501867"/>
    </source>
</evidence>
<protein>
    <recommendedName>
        <fullName evidence="4">Secreted protein</fullName>
    </recommendedName>
</protein>
<reference evidence="2 3" key="1">
    <citation type="journal article" date="2019" name="Int. J. Syst. Evol. Microbiol.">
        <title>The Global Catalogue of Microorganisms (GCM) 10K type strain sequencing project: providing services to taxonomists for standard genome sequencing and annotation.</title>
        <authorList>
            <consortium name="The Broad Institute Genomics Platform"/>
            <consortium name="The Broad Institute Genome Sequencing Center for Infectious Disease"/>
            <person name="Wu L."/>
            <person name="Ma J."/>
        </authorList>
    </citation>
    <scope>NUCLEOTIDE SEQUENCE [LARGE SCALE GENOMIC DNA]</scope>
    <source>
        <strain evidence="2 3">JCM 4505</strain>
    </source>
</reference>
<feature type="chain" id="PRO_5045587545" description="Secreted protein" evidence="1">
    <location>
        <begin position="29"/>
        <end position="139"/>
    </location>
</feature>
<gene>
    <name evidence="2" type="ORF">GCM10010302_32140</name>
</gene>
<keyword evidence="1" id="KW-0732">Signal</keyword>
<evidence type="ECO:0000256" key="1">
    <source>
        <dbReference type="SAM" id="SignalP"/>
    </source>
</evidence>
<dbReference type="Proteomes" id="UP001501867">
    <property type="component" value="Unassembled WGS sequence"/>
</dbReference>
<evidence type="ECO:0008006" key="4">
    <source>
        <dbReference type="Google" id="ProtNLM"/>
    </source>
</evidence>
<evidence type="ECO:0000313" key="2">
    <source>
        <dbReference type="EMBL" id="GAA0291153.1"/>
    </source>
</evidence>
<dbReference type="RefSeq" id="WP_344158846.1">
    <property type="nucleotide sequence ID" value="NZ_BAAABV010000015.1"/>
</dbReference>